<proteinExistence type="predicted"/>
<feature type="domain" description="Helicase C-terminal" evidence="8">
    <location>
        <begin position="447"/>
        <end position="602"/>
    </location>
</feature>
<dbReference type="PROSITE" id="PS51194">
    <property type="entry name" value="HELICASE_CTER"/>
    <property type="match status" value="1"/>
</dbReference>
<feature type="region of interest" description="Disordered" evidence="6">
    <location>
        <begin position="667"/>
        <end position="690"/>
    </location>
</feature>
<dbReference type="AlphaFoldDB" id="A0A165BYI0"/>
<evidence type="ECO:0008006" key="11">
    <source>
        <dbReference type="Google" id="ProtNLM"/>
    </source>
</evidence>
<dbReference type="GO" id="GO:0005524">
    <property type="term" value="F:ATP binding"/>
    <property type="evidence" value="ECO:0007669"/>
    <property type="project" value="InterPro"/>
</dbReference>
<accession>A0A165BYI0</accession>
<dbReference type="Gene3D" id="3.40.50.300">
    <property type="entry name" value="P-loop containing nucleotide triphosphate hydrolases"/>
    <property type="match status" value="1"/>
</dbReference>
<dbReference type="Gene3D" id="3.40.50.10810">
    <property type="entry name" value="Tandem AAA-ATPase domain"/>
    <property type="match status" value="1"/>
</dbReference>
<feature type="region of interest" description="Disordered" evidence="6">
    <location>
        <begin position="1"/>
        <end position="21"/>
    </location>
</feature>
<dbReference type="SUPFAM" id="SSF52540">
    <property type="entry name" value="P-loop containing nucleoside triphosphate hydrolases"/>
    <property type="match status" value="2"/>
</dbReference>
<reference evidence="9 10" key="1">
    <citation type="journal article" date="2016" name="Mol. Biol. Evol.">
        <title>Comparative Genomics of Early-Diverging Mushroom-Forming Fungi Provides Insights into the Origins of Lignocellulose Decay Capabilities.</title>
        <authorList>
            <person name="Nagy L.G."/>
            <person name="Riley R."/>
            <person name="Tritt A."/>
            <person name="Adam C."/>
            <person name="Daum C."/>
            <person name="Floudas D."/>
            <person name="Sun H."/>
            <person name="Yadav J.S."/>
            <person name="Pangilinan J."/>
            <person name="Larsson K.H."/>
            <person name="Matsuura K."/>
            <person name="Barry K."/>
            <person name="Labutti K."/>
            <person name="Kuo R."/>
            <person name="Ohm R.A."/>
            <person name="Bhattacharya S.S."/>
            <person name="Shirouzu T."/>
            <person name="Yoshinaga Y."/>
            <person name="Martin F.M."/>
            <person name="Grigoriev I.V."/>
            <person name="Hibbett D.S."/>
        </authorList>
    </citation>
    <scope>NUCLEOTIDE SEQUENCE [LARGE SCALE GENOMIC DNA]</scope>
    <source>
        <strain evidence="9 10">HHB12029</strain>
    </source>
</reference>
<keyword evidence="2" id="KW-0547">Nucleotide-binding</keyword>
<dbReference type="InterPro" id="IPR001650">
    <property type="entry name" value="Helicase_C-like"/>
</dbReference>
<dbReference type="PROSITE" id="PS51192">
    <property type="entry name" value="HELICASE_ATP_BIND_1"/>
    <property type="match status" value="1"/>
</dbReference>
<evidence type="ECO:0000313" key="9">
    <source>
        <dbReference type="EMBL" id="KZV81484.1"/>
    </source>
</evidence>
<dbReference type="InterPro" id="IPR050496">
    <property type="entry name" value="SNF2_RAD54_helicase_repair"/>
</dbReference>
<dbReference type="Pfam" id="PF00271">
    <property type="entry name" value="Helicase_C"/>
    <property type="match status" value="1"/>
</dbReference>
<dbReference type="OrthoDB" id="413460at2759"/>
<keyword evidence="10" id="KW-1185">Reference proteome</keyword>
<keyword evidence="5" id="KW-0539">Nucleus</keyword>
<keyword evidence="3" id="KW-0378">Hydrolase</keyword>
<keyword evidence="4" id="KW-0067">ATP-binding</keyword>
<gene>
    <name evidence="9" type="ORF">EXIGLDRAFT_628433</name>
</gene>
<feature type="compositionally biased region" description="Basic residues" evidence="6">
    <location>
        <begin position="1"/>
        <end position="10"/>
    </location>
</feature>
<evidence type="ECO:0000256" key="3">
    <source>
        <dbReference type="ARBA" id="ARBA00022801"/>
    </source>
</evidence>
<dbReference type="SMART" id="SM00490">
    <property type="entry name" value="HELICc"/>
    <property type="match status" value="1"/>
</dbReference>
<dbReference type="EMBL" id="KV426389">
    <property type="protein sequence ID" value="KZV81484.1"/>
    <property type="molecule type" value="Genomic_DNA"/>
</dbReference>
<evidence type="ECO:0000256" key="6">
    <source>
        <dbReference type="SAM" id="MobiDB-lite"/>
    </source>
</evidence>
<evidence type="ECO:0000313" key="10">
    <source>
        <dbReference type="Proteomes" id="UP000077266"/>
    </source>
</evidence>
<dbReference type="InterPro" id="IPR049730">
    <property type="entry name" value="SNF2/RAD54-like_C"/>
</dbReference>
<sequence>MDAPPTKRRKVAQEENEDDELIRPRFAPTLQQSRAGALMLSGGYLVPVHVNRFLRQYQREGAEFFAKRYSEGRGGILADDMGLGKTIQVIAFLAAIMEKHNDRRDLDRRANYVQDRQDAGIGADRGQVDVEAIRRWPTCLIAAPKTLVGNWERELETWGHFEFGVYAGKDRETVLRTFQLGKLDILLTSVDTLKRDIALLQSLPFGCIFVDECHSAKNPASRMVEALHSFDCLVRFGMTGTAVQNSYEELWCILDFAAPKQVGELSDWKKCIANPLRLGQAHDADRKTRNIARAVSKALNTRILPLHFLRREKHDPNIKLALPKKSDHVVFCPLLDPQRSVYERFLAQEVVQRMVRKNELCDCGSEEKRSKCCYPFDKADMLRYMDIILKVSNHPILIMPGPKSTPEQNIRNQGLCDIAWPSMRRPKYADVAFSPNLCGKWKVLLTLLRDWRKKPEEKNKVLIFTRSVQLLDFIDFNLKSSDITFERLDGTTKQSERMATVDRFNLDPDIFAFVISTLAGGTGLNLTSANKAVIFDPNWNPAHDMQAMDRAYRFGQQRDVEVFRLLSEGTLEENIYQRQVYKGHQSQIAYNAAEPTRLFDAVQFTKEKEGELFGIKNILTLRPKHDDKNMQHRIERAELQGLDWALQNVDGPVDEDKSVRIIILHPALPSDPDSRSPSWATSSSPRPKSS</sequence>
<dbReference type="InterPro" id="IPR000330">
    <property type="entry name" value="SNF2_N"/>
</dbReference>
<evidence type="ECO:0000256" key="5">
    <source>
        <dbReference type="ARBA" id="ARBA00023242"/>
    </source>
</evidence>
<comment type="subcellular location">
    <subcellularLocation>
        <location evidence="1">Nucleus</location>
    </subcellularLocation>
</comment>
<dbReference type="InterPro" id="IPR038718">
    <property type="entry name" value="SNF2-like_sf"/>
</dbReference>
<feature type="compositionally biased region" description="Low complexity" evidence="6">
    <location>
        <begin position="675"/>
        <end position="690"/>
    </location>
</feature>
<dbReference type="SMART" id="SM00487">
    <property type="entry name" value="DEXDc"/>
    <property type="match status" value="1"/>
</dbReference>
<evidence type="ECO:0000256" key="1">
    <source>
        <dbReference type="ARBA" id="ARBA00004123"/>
    </source>
</evidence>
<dbReference type="CDD" id="cd18793">
    <property type="entry name" value="SF2_C_SNF"/>
    <property type="match status" value="1"/>
</dbReference>
<organism evidence="9 10">
    <name type="scientific">Exidia glandulosa HHB12029</name>
    <dbReference type="NCBI Taxonomy" id="1314781"/>
    <lineage>
        <taxon>Eukaryota</taxon>
        <taxon>Fungi</taxon>
        <taxon>Dikarya</taxon>
        <taxon>Basidiomycota</taxon>
        <taxon>Agaricomycotina</taxon>
        <taxon>Agaricomycetes</taxon>
        <taxon>Auriculariales</taxon>
        <taxon>Exidiaceae</taxon>
        <taxon>Exidia</taxon>
    </lineage>
</organism>
<dbReference type="PANTHER" id="PTHR45629">
    <property type="entry name" value="SNF2/RAD54 FAMILY MEMBER"/>
    <property type="match status" value="1"/>
</dbReference>
<dbReference type="Proteomes" id="UP000077266">
    <property type="component" value="Unassembled WGS sequence"/>
</dbReference>
<dbReference type="PANTHER" id="PTHR45629:SF7">
    <property type="entry name" value="DNA EXCISION REPAIR PROTEIN ERCC-6-RELATED"/>
    <property type="match status" value="1"/>
</dbReference>
<name>A0A165BYI0_EXIGL</name>
<dbReference type="InterPro" id="IPR027417">
    <property type="entry name" value="P-loop_NTPase"/>
</dbReference>
<evidence type="ECO:0000259" key="7">
    <source>
        <dbReference type="PROSITE" id="PS51192"/>
    </source>
</evidence>
<evidence type="ECO:0000256" key="2">
    <source>
        <dbReference type="ARBA" id="ARBA00022741"/>
    </source>
</evidence>
<dbReference type="STRING" id="1314781.A0A165BYI0"/>
<protein>
    <recommendedName>
        <fullName evidence="11">P-loop containing nucleoside triphosphate hydrolase protein</fullName>
    </recommendedName>
</protein>
<dbReference type="GO" id="GO:0005634">
    <property type="term" value="C:nucleus"/>
    <property type="evidence" value="ECO:0007669"/>
    <property type="project" value="UniProtKB-SubCell"/>
</dbReference>
<evidence type="ECO:0000256" key="4">
    <source>
        <dbReference type="ARBA" id="ARBA00022840"/>
    </source>
</evidence>
<feature type="domain" description="Helicase ATP-binding" evidence="7">
    <location>
        <begin position="66"/>
        <end position="260"/>
    </location>
</feature>
<evidence type="ECO:0000259" key="8">
    <source>
        <dbReference type="PROSITE" id="PS51194"/>
    </source>
</evidence>
<dbReference type="FunFam" id="3.40.50.10810:FF:000019">
    <property type="entry name" value="DNA excision repair protein ERCC-6-like 2 isoform X1"/>
    <property type="match status" value="1"/>
</dbReference>
<dbReference type="Pfam" id="PF00176">
    <property type="entry name" value="SNF2-rel_dom"/>
    <property type="match status" value="1"/>
</dbReference>
<dbReference type="InterPro" id="IPR014001">
    <property type="entry name" value="Helicase_ATP-bd"/>
</dbReference>
<dbReference type="GO" id="GO:0016787">
    <property type="term" value="F:hydrolase activity"/>
    <property type="evidence" value="ECO:0007669"/>
    <property type="project" value="UniProtKB-KW"/>
</dbReference>
<dbReference type="InParanoid" id="A0A165BYI0"/>